<dbReference type="Proteomes" id="UP000765891">
    <property type="component" value="Unassembled WGS sequence"/>
</dbReference>
<comment type="caution">
    <text evidence="5">The sequence shown here is derived from an EMBL/GenBank/DDBJ whole genome shotgun (WGS) entry which is preliminary data.</text>
</comment>
<feature type="region of interest" description="Disordered" evidence="2">
    <location>
        <begin position="285"/>
        <end position="307"/>
    </location>
</feature>
<evidence type="ECO:0000313" key="7">
    <source>
        <dbReference type="Proteomes" id="UP000614609"/>
    </source>
</evidence>
<dbReference type="AlphaFoldDB" id="A0A830G3G8"/>
<dbReference type="PROSITE" id="PS51318">
    <property type="entry name" value="TAT"/>
    <property type="match status" value="1"/>
</dbReference>
<reference evidence="5" key="2">
    <citation type="submission" date="2020-09" db="EMBL/GenBank/DDBJ databases">
        <authorList>
            <person name="Sun Q."/>
            <person name="Ohkuma M."/>
        </authorList>
    </citation>
    <scope>NUCLEOTIDE SEQUENCE</scope>
    <source>
        <strain evidence="5">JCM 16108</strain>
    </source>
</reference>
<accession>A0A830G3G8</accession>
<dbReference type="InterPro" id="IPR055913">
    <property type="entry name" value="DUF7490"/>
</dbReference>
<evidence type="ECO:0000259" key="3">
    <source>
        <dbReference type="Pfam" id="PF18204"/>
    </source>
</evidence>
<dbReference type="EMBL" id="JAGGKO010000004">
    <property type="protein sequence ID" value="MBP1955450.1"/>
    <property type="molecule type" value="Genomic_DNA"/>
</dbReference>
<dbReference type="OrthoDB" id="50312at2157"/>
<organism evidence="5 7">
    <name type="scientific">Halarchaeum rubridurum</name>
    <dbReference type="NCBI Taxonomy" id="489911"/>
    <lineage>
        <taxon>Archaea</taxon>
        <taxon>Methanobacteriati</taxon>
        <taxon>Methanobacteriota</taxon>
        <taxon>Stenosarchaea group</taxon>
        <taxon>Halobacteria</taxon>
        <taxon>Halobacteriales</taxon>
        <taxon>Halobacteriaceae</taxon>
    </lineage>
</organism>
<name>A0A830G3G8_9EURY</name>
<keyword evidence="1" id="KW-0732">Signal</keyword>
<keyword evidence="7" id="KW-1185">Reference proteome</keyword>
<dbReference type="Pfam" id="PF18204">
    <property type="entry name" value="PGF-CTERM"/>
    <property type="match status" value="1"/>
</dbReference>
<feature type="domain" description="PGF-CTERM archaeal protein-sorting signal" evidence="3">
    <location>
        <begin position="308"/>
        <end position="328"/>
    </location>
</feature>
<evidence type="ECO:0000313" key="5">
    <source>
        <dbReference type="EMBL" id="GGM72462.1"/>
    </source>
</evidence>
<evidence type="ECO:0000256" key="2">
    <source>
        <dbReference type="SAM" id="MobiDB-lite"/>
    </source>
</evidence>
<reference evidence="6" key="3">
    <citation type="submission" date="2021-03" db="EMBL/GenBank/DDBJ databases">
        <title>Genomic Encyclopedia of Type Strains, Phase IV (KMG-IV): sequencing the most valuable type-strain genomes for metagenomic binning, comparative biology and taxonomic classification.</title>
        <authorList>
            <person name="Goeker M."/>
        </authorList>
    </citation>
    <scope>NUCLEOTIDE SEQUENCE</scope>
    <source>
        <strain evidence="6">DSM 22443</strain>
    </source>
</reference>
<evidence type="ECO:0000259" key="4">
    <source>
        <dbReference type="Pfam" id="PF24318"/>
    </source>
</evidence>
<gene>
    <name evidence="5" type="ORF">GCM10009017_23030</name>
    <name evidence="6" type="ORF">J2752_002373</name>
</gene>
<dbReference type="RefSeq" id="WP_188872759.1">
    <property type="nucleotide sequence ID" value="NZ_BMOO01000005.1"/>
</dbReference>
<dbReference type="GO" id="GO:0030115">
    <property type="term" value="C:S-layer"/>
    <property type="evidence" value="ECO:0007669"/>
    <property type="project" value="UniProtKB-SubCell"/>
</dbReference>
<feature type="domain" description="DUF7490" evidence="4">
    <location>
        <begin position="166"/>
        <end position="267"/>
    </location>
</feature>
<dbReference type="GO" id="GO:0005886">
    <property type="term" value="C:plasma membrane"/>
    <property type="evidence" value="ECO:0007669"/>
    <property type="project" value="UniProtKB-SubCell"/>
</dbReference>
<protein>
    <submittedName>
        <fullName evidence="6">PGF-CTERM protein</fullName>
    </submittedName>
    <submittedName>
        <fullName evidence="5">PGF-CTERM sorting domain-containing protein</fullName>
    </submittedName>
</protein>
<dbReference type="InterPro" id="IPR006311">
    <property type="entry name" value="TAT_signal"/>
</dbReference>
<feature type="domain" description="DUF7490" evidence="4">
    <location>
        <begin position="41"/>
        <end position="144"/>
    </location>
</feature>
<sequence>MNVERALLAAAAALVALAVVAAFAVPGAVAPPEPDRPPSYVAYTEMTVSPSHVAGDTATLDVTNYLTHGGGPARNVTVRTRAVDTETGFVETSERASLGTLSGDGEHETTLSLAVAREGGYRLETAVYENGSRVAAGHRTVRGVGALVPDYARSSVRFHDFEGDAMPTVRVGVRETGADRTTLDVAAYVTNAGGESEPVRVEYVARQAESNLVADRATVDVADVASGRTVTPDATLDVPAGYNYYVDAVLWKDGVLIDTTTAAANLDPSRSISVNETREDVALDVGDFEGGSGGGPPTTTSTRSGSSPGFGVPAALAALGAVALLARRWSA</sequence>
<dbReference type="Proteomes" id="UP000614609">
    <property type="component" value="Unassembled WGS sequence"/>
</dbReference>
<dbReference type="Pfam" id="PF24318">
    <property type="entry name" value="DUF7490"/>
    <property type="match status" value="2"/>
</dbReference>
<feature type="compositionally biased region" description="Low complexity" evidence="2">
    <location>
        <begin position="297"/>
        <end position="307"/>
    </location>
</feature>
<evidence type="ECO:0000256" key="1">
    <source>
        <dbReference type="ARBA" id="ARBA00022729"/>
    </source>
</evidence>
<dbReference type="EMBL" id="BMOO01000005">
    <property type="protein sequence ID" value="GGM72462.1"/>
    <property type="molecule type" value="Genomic_DNA"/>
</dbReference>
<evidence type="ECO:0000313" key="6">
    <source>
        <dbReference type="EMBL" id="MBP1955450.1"/>
    </source>
</evidence>
<reference evidence="5" key="1">
    <citation type="journal article" date="2014" name="Int. J. Syst. Evol. Microbiol.">
        <title>Complete genome sequence of Corynebacterium casei LMG S-19264T (=DSM 44701T), isolated from a smear-ripened cheese.</title>
        <authorList>
            <consortium name="US DOE Joint Genome Institute (JGI-PGF)"/>
            <person name="Walter F."/>
            <person name="Albersmeier A."/>
            <person name="Kalinowski J."/>
            <person name="Ruckert C."/>
        </authorList>
    </citation>
    <scope>NUCLEOTIDE SEQUENCE</scope>
    <source>
        <strain evidence="5">JCM 16108</strain>
    </source>
</reference>
<dbReference type="InterPro" id="IPR026371">
    <property type="entry name" value="PGF_CTERM"/>
</dbReference>
<dbReference type="NCBIfam" id="TIGR04126">
    <property type="entry name" value="PGF_CTERM"/>
    <property type="match status" value="1"/>
</dbReference>
<proteinExistence type="predicted"/>